<accession>A0A395IT12</accession>
<proteinExistence type="predicted"/>
<dbReference type="EMBL" id="QKRW01000031">
    <property type="protein sequence ID" value="RAL61479.1"/>
    <property type="molecule type" value="Genomic_DNA"/>
</dbReference>
<dbReference type="Pfam" id="PF02668">
    <property type="entry name" value="TauD"/>
    <property type="match status" value="1"/>
</dbReference>
<gene>
    <name evidence="3" type="ORF">DID88_009408</name>
</gene>
<name>A0A395IT12_9HELO</name>
<dbReference type="Gene3D" id="3.60.130.10">
    <property type="entry name" value="Clavaminate synthase-like"/>
    <property type="match status" value="1"/>
</dbReference>
<dbReference type="SUPFAM" id="SSF51197">
    <property type="entry name" value="Clavaminate synthase-like"/>
    <property type="match status" value="1"/>
</dbReference>
<feature type="domain" description="TauD/TfdA-like" evidence="2">
    <location>
        <begin position="96"/>
        <end position="269"/>
    </location>
</feature>
<comment type="caution">
    <text evidence="3">The sequence shown here is derived from an EMBL/GenBank/DDBJ whole genome shotgun (WGS) entry which is preliminary data.</text>
</comment>
<evidence type="ECO:0000313" key="3">
    <source>
        <dbReference type="EMBL" id="RAL61479.1"/>
    </source>
</evidence>
<sequence>MHRLFRGSHTARAVAASHFPQTAPIRDCRISSLIPWIEVAKPSLASHASHLRAVHETLVKKGVLQLQLGFVDDESLAERGWFWDVRPSPSSFQSNAHQARSETMLFFDWHTDCSYETDPPRFFALQVLQPDRYDGGTLSVLNLDRILTLLSPFARKWLSQREYKITVPPEFVKKGGERHIVGNLLAASGEEMHVGSLRFREDITVPLTQNASKALAELKDILKNDRIQAETIHLKPETLPRGSIIMMDNRRWLHSRNEVKDPERHLRRVRWDATQFGA</sequence>
<keyword evidence="1" id="KW-0560">Oxidoreductase</keyword>
<keyword evidence="4" id="KW-1185">Reference proteome</keyword>
<reference evidence="3 4" key="1">
    <citation type="submission" date="2018-06" db="EMBL/GenBank/DDBJ databases">
        <title>Genome Sequence of the Brown Rot Fungal Pathogen Monilinia fructigena.</title>
        <authorList>
            <person name="Landi L."/>
            <person name="De Miccolis Angelini R.M."/>
            <person name="Pollastro S."/>
            <person name="Abate D."/>
            <person name="Faretra F."/>
            <person name="Romanazzi G."/>
        </authorList>
    </citation>
    <scope>NUCLEOTIDE SEQUENCE [LARGE SCALE GENOMIC DNA]</scope>
    <source>
        <strain evidence="3 4">Mfrg269</strain>
    </source>
</reference>
<dbReference type="OrthoDB" id="2960375at2759"/>
<dbReference type="InterPro" id="IPR003819">
    <property type="entry name" value="TauD/TfdA-like"/>
</dbReference>
<dbReference type="GO" id="GO:0016491">
    <property type="term" value="F:oxidoreductase activity"/>
    <property type="evidence" value="ECO:0007669"/>
    <property type="project" value="UniProtKB-KW"/>
</dbReference>
<evidence type="ECO:0000256" key="1">
    <source>
        <dbReference type="ARBA" id="ARBA00023002"/>
    </source>
</evidence>
<evidence type="ECO:0000259" key="2">
    <source>
        <dbReference type="Pfam" id="PF02668"/>
    </source>
</evidence>
<protein>
    <recommendedName>
        <fullName evidence="2">TauD/TfdA-like domain-containing protein</fullName>
    </recommendedName>
</protein>
<dbReference type="Proteomes" id="UP000249056">
    <property type="component" value="Unassembled WGS sequence"/>
</dbReference>
<dbReference type="AlphaFoldDB" id="A0A395IT12"/>
<organism evidence="3 4">
    <name type="scientific">Monilinia fructigena</name>
    <dbReference type="NCBI Taxonomy" id="38457"/>
    <lineage>
        <taxon>Eukaryota</taxon>
        <taxon>Fungi</taxon>
        <taxon>Dikarya</taxon>
        <taxon>Ascomycota</taxon>
        <taxon>Pezizomycotina</taxon>
        <taxon>Leotiomycetes</taxon>
        <taxon>Helotiales</taxon>
        <taxon>Sclerotiniaceae</taxon>
        <taxon>Monilinia</taxon>
    </lineage>
</organism>
<evidence type="ECO:0000313" key="4">
    <source>
        <dbReference type="Proteomes" id="UP000249056"/>
    </source>
</evidence>
<dbReference type="InterPro" id="IPR042098">
    <property type="entry name" value="TauD-like_sf"/>
</dbReference>